<dbReference type="OrthoDB" id="6507463at2759"/>
<comment type="caution">
    <text evidence="8">The sequence shown here is derived from an EMBL/GenBank/DDBJ whole genome shotgun (WGS) entry which is preliminary data.</text>
</comment>
<evidence type="ECO:0000256" key="5">
    <source>
        <dbReference type="ARBA" id="ARBA00022989"/>
    </source>
</evidence>
<organism evidence="8 9">
    <name type="scientific">Anisodus acutangulus</name>
    <dbReference type="NCBI Taxonomy" id="402998"/>
    <lineage>
        <taxon>Eukaryota</taxon>
        <taxon>Viridiplantae</taxon>
        <taxon>Streptophyta</taxon>
        <taxon>Embryophyta</taxon>
        <taxon>Tracheophyta</taxon>
        <taxon>Spermatophyta</taxon>
        <taxon>Magnoliopsida</taxon>
        <taxon>eudicotyledons</taxon>
        <taxon>Gunneridae</taxon>
        <taxon>Pentapetalae</taxon>
        <taxon>asterids</taxon>
        <taxon>lamiids</taxon>
        <taxon>Solanales</taxon>
        <taxon>Solanaceae</taxon>
        <taxon>Solanoideae</taxon>
        <taxon>Hyoscyameae</taxon>
        <taxon>Anisodus</taxon>
    </lineage>
</organism>
<dbReference type="GO" id="GO:0007219">
    <property type="term" value="P:Notch signaling pathway"/>
    <property type="evidence" value="ECO:0007669"/>
    <property type="project" value="UniProtKB-KW"/>
</dbReference>
<keyword evidence="7" id="KW-0732">Signal</keyword>
<evidence type="ECO:0000313" key="8">
    <source>
        <dbReference type="EMBL" id="KAJ8559815.1"/>
    </source>
</evidence>
<keyword evidence="3" id="KW-0812">Transmembrane</keyword>
<comment type="similarity">
    <text evidence="2">Belongs to the APH-1 family.</text>
</comment>
<keyword evidence="5" id="KW-1133">Transmembrane helix</keyword>
<dbReference type="GO" id="GO:0016020">
    <property type="term" value="C:membrane"/>
    <property type="evidence" value="ECO:0007669"/>
    <property type="project" value="UniProtKB-SubCell"/>
</dbReference>
<dbReference type="AlphaFoldDB" id="A0A9Q1RJT3"/>
<dbReference type="Proteomes" id="UP001152561">
    <property type="component" value="Unassembled WGS sequence"/>
</dbReference>
<evidence type="ECO:0000256" key="6">
    <source>
        <dbReference type="ARBA" id="ARBA00023136"/>
    </source>
</evidence>
<keyword evidence="6" id="KW-0472">Membrane</keyword>
<evidence type="ECO:0000256" key="1">
    <source>
        <dbReference type="ARBA" id="ARBA00004141"/>
    </source>
</evidence>
<keyword evidence="9" id="KW-1185">Reference proteome</keyword>
<proteinExistence type="inferred from homology"/>
<name>A0A9Q1RJT3_9SOLA</name>
<evidence type="ECO:0000256" key="4">
    <source>
        <dbReference type="ARBA" id="ARBA00022976"/>
    </source>
</evidence>
<dbReference type="Pfam" id="PF06105">
    <property type="entry name" value="Aph-1"/>
    <property type="match status" value="1"/>
</dbReference>
<keyword evidence="4" id="KW-0914">Notch signaling pathway</keyword>
<dbReference type="EMBL" id="JAJAGQ010000006">
    <property type="protein sequence ID" value="KAJ8559815.1"/>
    <property type="molecule type" value="Genomic_DNA"/>
</dbReference>
<reference evidence="9" key="1">
    <citation type="journal article" date="2023" name="Proc. Natl. Acad. Sci. U.S.A.">
        <title>Genomic and structural basis for evolution of tropane alkaloid biosynthesis.</title>
        <authorList>
            <person name="Wanga Y.-J."/>
            <person name="Taina T."/>
            <person name="Yua J.-Y."/>
            <person name="Lia J."/>
            <person name="Xua B."/>
            <person name="Chenc J."/>
            <person name="D'Auriad J.C."/>
            <person name="Huanga J.-P."/>
            <person name="Huanga S.-X."/>
        </authorList>
    </citation>
    <scope>NUCLEOTIDE SEQUENCE [LARGE SCALE GENOMIC DNA]</scope>
    <source>
        <strain evidence="9">cv. KIB-2019</strain>
    </source>
</reference>
<sequence>MSALWRAFLPLKTAAWWPYTIRILTSVGFQEGLRILFCKVYKKLEDILDAFADGVSKPRFFMTDKMQIALDQKGFQKYHENMSDRMKLEDAVSCTHYIGLMQLKFCLRIGRERRGLVAETDMLVSFNRV</sequence>
<feature type="chain" id="PRO_5040209412" evidence="7">
    <location>
        <begin position="16"/>
        <end position="129"/>
    </location>
</feature>
<comment type="subcellular location">
    <subcellularLocation>
        <location evidence="1">Membrane</location>
        <topology evidence="1">Multi-pass membrane protein</topology>
    </subcellularLocation>
</comment>
<accession>A0A9Q1RJT3</accession>
<feature type="signal peptide" evidence="7">
    <location>
        <begin position="1"/>
        <end position="15"/>
    </location>
</feature>
<evidence type="ECO:0000313" key="9">
    <source>
        <dbReference type="Proteomes" id="UP001152561"/>
    </source>
</evidence>
<evidence type="ECO:0000256" key="3">
    <source>
        <dbReference type="ARBA" id="ARBA00022692"/>
    </source>
</evidence>
<evidence type="ECO:0000256" key="2">
    <source>
        <dbReference type="ARBA" id="ARBA00005577"/>
    </source>
</evidence>
<dbReference type="GO" id="GO:0016485">
    <property type="term" value="P:protein processing"/>
    <property type="evidence" value="ECO:0007669"/>
    <property type="project" value="InterPro"/>
</dbReference>
<dbReference type="InterPro" id="IPR009294">
    <property type="entry name" value="Aph-1"/>
</dbReference>
<evidence type="ECO:0000256" key="7">
    <source>
        <dbReference type="SAM" id="SignalP"/>
    </source>
</evidence>
<gene>
    <name evidence="8" type="ORF">K7X08_003873</name>
</gene>
<protein>
    <submittedName>
        <fullName evidence="8">Uncharacterized protein</fullName>
    </submittedName>
</protein>